<evidence type="ECO:0000313" key="2">
    <source>
        <dbReference type="EMBL" id="MFG3013031.1"/>
    </source>
</evidence>
<reference evidence="2 3" key="1">
    <citation type="submission" date="2024-10" db="EMBL/GenBank/DDBJ databases">
        <title>The Natural Products Discovery Center: Release of the First 8490 Sequenced Strains for Exploring Actinobacteria Biosynthetic Diversity.</title>
        <authorList>
            <person name="Kalkreuter E."/>
            <person name="Kautsar S.A."/>
            <person name="Yang D."/>
            <person name="Bader C.D."/>
            <person name="Teijaro C.N."/>
            <person name="Fluegel L."/>
            <person name="Davis C.M."/>
            <person name="Simpson J.R."/>
            <person name="Lauterbach L."/>
            <person name="Steele A.D."/>
            <person name="Gui C."/>
            <person name="Meng S."/>
            <person name="Li G."/>
            <person name="Viehrig K."/>
            <person name="Ye F."/>
            <person name="Su P."/>
            <person name="Kiefer A.F."/>
            <person name="Nichols A."/>
            <person name="Cepeda A.J."/>
            <person name="Yan W."/>
            <person name="Fan B."/>
            <person name="Jiang Y."/>
            <person name="Adhikari A."/>
            <person name="Zheng C.-J."/>
            <person name="Schuster L."/>
            <person name="Cowan T.M."/>
            <person name="Smanski M.J."/>
            <person name="Chevrette M.G."/>
            <person name="De Carvalho L.P.S."/>
            <person name="Shen B."/>
        </authorList>
    </citation>
    <scope>NUCLEOTIDE SEQUENCE [LARGE SCALE GENOMIC DNA]</scope>
    <source>
        <strain evidence="2 3">NPDC048320</strain>
    </source>
</reference>
<protein>
    <recommendedName>
        <fullName evidence="4">Transposase-like Mu C-terminal domain-containing protein</fullName>
    </recommendedName>
</protein>
<evidence type="ECO:0000256" key="1">
    <source>
        <dbReference type="SAM" id="MobiDB-lite"/>
    </source>
</evidence>
<gene>
    <name evidence="2" type="ORF">ACGFZB_21700</name>
</gene>
<accession>A0ABW7B8D1</accession>
<dbReference type="EMBL" id="JBICYV010000010">
    <property type="protein sequence ID" value="MFG3013031.1"/>
    <property type="molecule type" value="Genomic_DNA"/>
</dbReference>
<feature type="compositionally biased region" description="Low complexity" evidence="1">
    <location>
        <begin position="122"/>
        <end position="131"/>
    </location>
</feature>
<keyword evidence="3" id="KW-1185">Reference proteome</keyword>
<evidence type="ECO:0008006" key="4">
    <source>
        <dbReference type="Google" id="ProtNLM"/>
    </source>
</evidence>
<feature type="region of interest" description="Disordered" evidence="1">
    <location>
        <begin position="111"/>
        <end position="201"/>
    </location>
</feature>
<proteinExistence type="predicted"/>
<name>A0ABW7B8D1_9ACTN</name>
<evidence type="ECO:0000313" key="3">
    <source>
        <dbReference type="Proteomes" id="UP001604267"/>
    </source>
</evidence>
<dbReference type="Proteomes" id="UP001604267">
    <property type="component" value="Unassembled WGS sequence"/>
</dbReference>
<sequence length="201" mass="21977">MRFHPVTGRGIRINYRTYDHAILNEHRGRPCPTGPGGKWEVHLNPHDVRQIYLRLPDGHLHEIPWIHRDHVHAPMSETTWRHIRTTLEQRAEREAHEAALAEAADQILRHTRPTTPAPPAAPATAPGTRAGKAVSQAAGGEPAAPHRTAAQAEAEDSLDALDARSPAEDQDDVGADESGALTLPGSGTLTLYDADQEAELW</sequence>
<dbReference type="RefSeq" id="WP_392819125.1">
    <property type="nucleotide sequence ID" value="NZ_JBICYV010000010.1"/>
</dbReference>
<organism evidence="2 3">
    <name type="scientific">Streptomyces cinerochromogenes</name>
    <dbReference type="NCBI Taxonomy" id="66422"/>
    <lineage>
        <taxon>Bacteria</taxon>
        <taxon>Bacillati</taxon>
        <taxon>Actinomycetota</taxon>
        <taxon>Actinomycetes</taxon>
        <taxon>Kitasatosporales</taxon>
        <taxon>Streptomycetaceae</taxon>
        <taxon>Streptomyces</taxon>
    </lineage>
</organism>
<comment type="caution">
    <text evidence="2">The sequence shown here is derived from an EMBL/GenBank/DDBJ whole genome shotgun (WGS) entry which is preliminary data.</text>
</comment>